<keyword evidence="2" id="KW-1185">Reference proteome</keyword>
<reference evidence="1 2" key="1">
    <citation type="journal article" date="2013" name="Stand. Genomic Sci.">
        <title>Genomic Encyclopedia of Type Strains, Phase I: The one thousand microbial genomes (KMG-I) project.</title>
        <authorList>
            <person name="Kyrpides N.C."/>
            <person name="Woyke T."/>
            <person name="Eisen J.A."/>
            <person name="Garrity G."/>
            <person name="Lilburn T.G."/>
            <person name="Beck B.J."/>
            <person name="Whitman W.B."/>
            <person name="Hugenholtz P."/>
            <person name="Klenk H.P."/>
        </authorList>
    </citation>
    <scope>NUCLEOTIDE SEQUENCE [LARGE SCALE GENOMIC DNA]</scope>
    <source>
        <strain evidence="1 2">DSM 45044</strain>
    </source>
</reference>
<dbReference type="RefSeq" id="WP_147142186.1">
    <property type="nucleotide sequence ID" value="NZ_VLLL01000008.1"/>
</dbReference>
<sequence length="326" mass="34500">MSYYSKSELRAKGEEIVDEAVAATIREADSCADAQDGLHRDEHGTDAHGSHEYSHEEVEGWVREQLAWIPDHFEREADPEPDNFEGISDAVNTTMSKLGGGDSASADPNIAFSAKAQAEIEEWDGVFSENFQNGFTIPFPTIVQNQAAVAKMLNDSLGAIVNVYRGKRRDYSELADQTIAALKNCGARDGGDEKMGLTILGAVAGIAAAALAIPSGGTSLYVGGIVLATIAGSAAIGGETVPKEKNLALGAPTVMEVISNMISRQSDIYTAVYDQEEKIAGVLDGNYELLTSVRQLGAAKRIATPLTPLRPSIADAEDPSSGLTPE</sequence>
<name>A0A562UR46_9ACTN</name>
<protein>
    <submittedName>
        <fullName evidence="1">Uncharacterized protein</fullName>
    </submittedName>
</protein>
<comment type="caution">
    <text evidence="1">The sequence shown here is derived from an EMBL/GenBank/DDBJ whole genome shotgun (WGS) entry which is preliminary data.</text>
</comment>
<organism evidence="1 2">
    <name type="scientific">Stackebrandtia albiflava</name>
    <dbReference type="NCBI Taxonomy" id="406432"/>
    <lineage>
        <taxon>Bacteria</taxon>
        <taxon>Bacillati</taxon>
        <taxon>Actinomycetota</taxon>
        <taxon>Actinomycetes</taxon>
        <taxon>Glycomycetales</taxon>
        <taxon>Glycomycetaceae</taxon>
        <taxon>Stackebrandtia</taxon>
    </lineage>
</organism>
<dbReference type="OrthoDB" id="3281648at2"/>
<accession>A0A562UR46</accession>
<gene>
    <name evidence="1" type="ORF">LX16_4309</name>
</gene>
<proteinExistence type="predicted"/>
<dbReference type="AlphaFoldDB" id="A0A562UR46"/>
<evidence type="ECO:0000313" key="2">
    <source>
        <dbReference type="Proteomes" id="UP000321617"/>
    </source>
</evidence>
<dbReference type="Proteomes" id="UP000321617">
    <property type="component" value="Unassembled WGS sequence"/>
</dbReference>
<dbReference type="EMBL" id="VLLL01000008">
    <property type="protein sequence ID" value="TWJ08089.1"/>
    <property type="molecule type" value="Genomic_DNA"/>
</dbReference>
<evidence type="ECO:0000313" key="1">
    <source>
        <dbReference type="EMBL" id="TWJ08089.1"/>
    </source>
</evidence>